<evidence type="ECO:0000256" key="2">
    <source>
        <dbReference type="ARBA" id="ARBA00012862"/>
    </source>
</evidence>
<dbReference type="PANTHER" id="PTHR37831">
    <property type="entry name" value="D-RIBOSE PYRANASE"/>
    <property type="match status" value="1"/>
</dbReference>
<feature type="binding site" evidence="6">
    <location>
        <position position="106"/>
    </location>
    <ligand>
        <name>substrate</name>
    </ligand>
</feature>
<dbReference type="SUPFAM" id="SSF102546">
    <property type="entry name" value="RbsD-like"/>
    <property type="match status" value="1"/>
</dbReference>
<dbReference type="PANTHER" id="PTHR37831:SF1">
    <property type="entry name" value="D-RIBOSE PYRANASE"/>
    <property type="match status" value="1"/>
</dbReference>
<evidence type="ECO:0000256" key="4">
    <source>
        <dbReference type="ARBA" id="ARBA00023235"/>
    </source>
</evidence>
<dbReference type="Pfam" id="PF05025">
    <property type="entry name" value="RbsD_FucU"/>
    <property type="match status" value="1"/>
</dbReference>
<dbReference type="GO" id="GO:0019303">
    <property type="term" value="P:D-ribose catabolic process"/>
    <property type="evidence" value="ECO:0007669"/>
    <property type="project" value="UniProtKB-UniRule"/>
</dbReference>
<dbReference type="UniPathway" id="UPA00916">
    <property type="reaction ID" value="UER00888"/>
</dbReference>
<evidence type="ECO:0000256" key="6">
    <source>
        <dbReference type="HAMAP-Rule" id="MF_01661"/>
    </source>
</evidence>
<comment type="subunit">
    <text evidence="6">Homodecamer.</text>
</comment>
<dbReference type="EMBL" id="PRLP01000012">
    <property type="protein sequence ID" value="PPC78636.1"/>
    <property type="molecule type" value="Genomic_DNA"/>
</dbReference>
<comment type="subcellular location">
    <subcellularLocation>
        <location evidence="6">Cytoplasm</location>
    </subcellularLocation>
</comment>
<name>A0A2S5KWI9_9PROT</name>
<dbReference type="NCBIfam" id="NF008761">
    <property type="entry name" value="PRK11797.1"/>
    <property type="match status" value="1"/>
</dbReference>
<dbReference type="Proteomes" id="UP000238196">
    <property type="component" value="Unassembled WGS sequence"/>
</dbReference>
<dbReference type="GO" id="GO:0016872">
    <property type="term" value="F:intramolecular lyase activity"/>
    <property type="evidence" value="ECO:0007669"/>
    <property type="project" value="UniProtKB-UniRule"/>
</dbReference>
<keyword evidence="4 6" id="KW-0413">Isomerase</keyword>
<dbReference type="OrthoDB" id="9805009at2"/>
<proteinExistence type="inferred from homology"/>
<evidence type="ECO:0000256" key="3">
    <source>
        <dbReference type="ARBA" id="ARBA00022490"/>
    </source>
</evidence>
<accession>A0A2S5KWI9</accession>
<dbReference type="InterPro" id="IPR023750">
    <property type="entry name" value="RbsD-like_sf"/>
</dbReference>
<keyword evidence="5 6" id="KW-0119">Carbohydrate metabolism</keyword>
<dbReference type="AlphaFoldDB" id="A0A2S5KWI9"/>
<evidence type="ECO:0000256" key="1">
    <source>
        <dbReference type="ARBA" id="ARBA00000223"/>
    </source>
</evidence>
<comment type="similarity">
    <text evidence="6">Belongs to the RbsD / FucU family. RbsD subfamily.</text>
</comment>
<comment type="caution">
    <text evidence="7">The sequence shown here is derived from an EMBL/GenBank/DDBJ whole genome shotgun (WGS) entry which is preliminary data.</text>
</comment>
<reference evidence="7 8" key="1">
    <citation type="submission" date="2018-02" db="EMBL/GenBank/DDBJ databases">
        <title>novel marine gammaproteobacteria from coastal saline agro ecosystem.</title>
        <authorList>
            <person name="Krishnan R."/>
            <person name="Ramesh Kumar N."/>
        </authorList>
    </citation>
    <scope>NUCLEOTIDE SEQUENCE [LARGE SCALE GENOMIC DNA]</scope>
    <source>
        <strain evidence="7 8">228</strain>
    </source>
</reference>
<dbReference type="GO" id="GO:0062193">
    <property type="term" value="F:D-ribose pyranase activity"/>
    <property type="evidence" value="ECO:0007669"/>
    <property type="project" value="UniProtKB-EC"/>
</dbReference>
<comment type="function">
    <text evidence="6">Catalyzes the interconversion of beta-pyran and beta-furan forms of D-ribose.</text>
</comment>
<dbReference type="EC" id="5.4.99.62" evidence="2 6"/>
<sequence length="143" mass="15103">MRLGPLLNQPLSACLSTLGHTDEITLGDAGLPIPAQVERIDLALKRGVPGLLDTLEVVLAEVAVEAVTLAQELPSVSPDMHQAMLTLVSAAGQRRGIDIAIHYVSHSDFKVQSGRSRAVVRTGECTPYANIIMHAGVAFEGGQ</sequence>
<protein>
    <recommendedName>
        <fullName evidence="2 6">D-ribose pyranase</fullName>
        <ecNumber evidence="2 6">5.4.99.62</ecNumber>
    </recommendedName>
</protein>
<dbReference type="HAMAP" id="MF_01661">
    <property type="entry name" value="D_rib_pyranase"/>
    <property type="match status" value="1"/>
</dbReference>
<gene>
    <name evidence="6" type="primary">rbsD</name>
    <name evidence="7" type="ORF">C4K68_03765</name>
</gene>
<evidence type="ECO:0000313" key="8">
    <source>
        <dbReference type="Proteomes" id="UP000238196"/>
    </source>
</evidence>
<feature type="binding site" evidence="6">
    <location>
        <begin position="128"/>
        <end position="130"/>
    </location>
    <ligand>
        <name>substrate</name>
    </ligand>
</feature>
<organism evidence="7 8">
    <name type="scientific">Proteobacteria bacterium 228</name>
    <dbReference type="NCBI Taxonomy" id="2083153"/>
    <lineage>
        <taxon>Bacteria</taxon>
        <taxon>Pseudomonadati</taxon>
        <taxon>Pseudomonadota</taxon>
    </lineage>
</organism>
<dbReference type="Gene3D" id="3.40.1650.10">
    <property type="entry name" value="RbsD-like domain"/>
    <property type="match status" value="1"/>
</dbReference>
<dbReference type="GO" id="GO:0048029">
    <property type="term" value="F:monosaccharide binding"/>
    <property type="evidence" value="ECO:0007669"/>
    <property type="project" value="InterPro"/>
</dbReference>
<comment type="catalytic activity">
    <reaction evidence="1 6">
        <text>beta-D-ribopyranose = beta-D-ribofuranose</text>
        <dbReference type="Rhea" id="RHEA:25432"/>
        <dbReference type="ChEBI" id="CHEBI:27476"/>
        <dbReference type="ChEBI" id="CHEBI:47002"/>
        <dbReference type="EC" id="5.4.99.62"/>
    </reaction>
</comment>
<dbReference type="GO" id="GO:0005829">
    <property type="term" value="C:cytosol"/>
    <property type="evidence" value="ECO:0007669"/>
    <property type="project" value="TreeGrafter"/>
</dbReference>
<feature type="active site" description="Proton donor" evidence="6">
    <location>
        <position position="20"/>
    </location>
</feature>
<keyword evidence="3 6" id="KW-0963">Cytoplasm</keyword>
<dbReference type="InterPro" id="IPR023064">
    <property type="entry name" value="D-ribose_pyranase"/>
</dbReference>
<dbReference type="InterPro" id="IPR007721">
    <property type="entry name" value="RbsD_FucU"/>
</dbReference>
<comment type="pathway">
    <text evidence="6">Carbohydrate metabolism; D-ribose degradation; D-ribose 5-phosphate from beta-D-ribopyranose: step 1/2.</text>
</comment>
<evidence type="ECO:0000256" key="5">
    <source>
        <dbReference type="ARBA" id="ARBA00023277"/>
    </source>
</evidence>
<evidence type="ECO:0000313" key="7">
    <source>
        <dbReference type="EMBL" id="PPC78636.1"/>
    </source>
</evidence>
<feature type="binding site" evidence="6">
    <location>
        <position position="28"/>
    </location>
    <ligand>
        <name>substrate</name>
    </ligand>
</feature>